<dbReference type="Proteomes" id="UP000024900">
    <property type="component" value="Unassembled WGS sequence"/>
</dbReference>
<sequence length="344" mass="38875">MNTLRKLNVTVHRPMTLDASTVEVRTLAWLAAVVPPLNVRDIALVVGDELIETPPMLRSRYFETQFLKPIFASYFDRGARWSVMPRPLMTNRSFDRSYALSTTGGPTEPIHHPGTHPYDVGLEMMWDGAQCLRVGRDLVVNIATKNHAMPCDWLERHLQGRFRIHRAYKLCDSHIDSMVIALAPGPLLVRSREVADYLPEAMRNWDMIVAPEPTKNSFPAYNDDDLLLSSLYIDVNVLSVAPDVVLVNDACPELARILEQYSFQVVPVRRRHRRIFGGGFVPLRYSRHGSRRRAGGLLQLVPTIVCFPGNDLLSRCFGSLIPGEAYAASASWEKNRSVGWHCRS</sequence>
<dbReference type="EMBL" id="ADOU02000005">
    <property type="protein sequence ID" value="KGJ67472.1"/>
    <property type="molecule type" value="Genomic_DNA"/>
</dbReference>
<evidence type="ECO:0000313" key="4">
    <source>
        <dbReference type="Proteomes" id="UP000024900"/>
    </source>
</evidence>
<evidence type="ECO:0000256" key="1">
    <source>
        <dbReference type="ARBA" id="ARBA00006943"/>
    </source>
</evidence>
<dbReference type="GO" id="GO:0015067">
    <property type="term" value="F:amidinotransferase activity"/>
    <property type="evidence" value="ECO:0007669"/>
    <property type="project" value="InterPro"/>
</dbReference>
<comment type="similarity">
    <text evidence="1">Belongs to the amidinotransferase family.</text>
</comment>
<evidence type="ECO:0000256" key="2">
    <source>
        <dbReference type="ARBA" id="ARBA00022679"/>
    </source>
</evidence>
<keyword evidence="2 3" id="KW-0808">Transferase</keyword>
<name>A0A837CEA7_9BRAD</name>
<dbReference type="SUPFAM" id="SSF55909">
    <property type="entry name" value="Pentein"/>
    <property type="match status" value="1"/>
</dbReference>
<proteinExistence type="inferred from homology"/>
<reference evidence="3 4" key="1">
    <citation type="journal article" date="2014" name="BMC Genomics">
        <title>Comparative genomics of Bradyrhizobium japonicum CPAC 15 and Bradyrhizobium diazoefficiens CPAC 7: elite model strains for understanding symbiotic performance with soybean.</title>
        <authorList>
            <person name="Siqueira A.F."/>
            <person name="Ormeno-Orrillo E."/>
            <person name="Souza R.C."/>
            <person name="Rodrigues E.P."/>
            <person name="Almeida L.G."/>
            <person name="Barcellos F.G."/>
            <person name="Batista J.S."/>
            <person name="Nakatami A.S."/>
            <person name="Martinez-Romero E."/>
            <person name="Vasconcelos A.T."/>
            <person name="Hungria M."/>
        </authorList>
    </citation>
    <scope>NUCLEOTIDE SEQUENCE [LARGE SCALE GENOMIC DNA]</scope>
    <source>
        <strain evidence="3 4">SEMIA 5080</strain>
    </source>
</reference>
<dbReference type="InterPro" id="IPR033195">
    <property type="entry name" value="AmidinoTrfase"/>
</dbReference>
<accession>A0A837CEA7</accession>
<comment type="caution">
    <text evidence="3">The sequence shown here is derived from an EMBL/GenBank/DDBJ whole genome shotgun (WGS) entry which is preliminary data.</text>
</comment>
<dbReference type="PANTHER" id="PTHR10488">
    <property type="entry name" value="GLYCINE AMIDINOTRANSFERASE, MITOCHONDRIAL"/>
    <property type="match status" value="1"/>
</dbReference>
<organism evidence="3 4">
    <name type="scientific">Bradyrhizobium diazoefficiens SEMIA 5080</name>
    <dbReference type="NCBI Taxonomy" id="754504"/>
    <lineage>
        <taxon>Bacteria</taxon>
        <taxon>Pseudomonadati</taxon>
        <taxon>Pseudomonadota</taxon>
        <taxon>Alphaproteobacteria</taxon>
        <taxon>Hyphomicrobiales</taxon>
        <taxon>Nitrobacteraceae</taxon>
        <taxon>Bradyrhizobium</taxon>
    </lineage>
</organism>
<protein>
    <submittedName>
        <fullName evidence="3">Putative glycine amidinotransferase</fullName>
    </submittedName>
</protein>
<gene>
    <name evidence="3" type="ORF">BJA5080_08331</name>
</gene>
<dbReference type="Gene3D" id="3.75.10.10">
    <property type="entry name" value="L-arginine/glycine Amidinotransferase, Chain A"/>
    <property type="match status" value="1"/>
</dbReference>
<evidence type="ECO:0000313" key="3">
    <source>
        <dbReference type="EMBL" id="KGJ67472.1"/>
    </source>
</evidence>
<dbReference type="PANTHER" id="PTHR10488:SF1">
    <property type="entry name" value="GLYCINE AMIDINOTRANSFERASE, MITOCHONDRIAL"/>
    <property type="match status" value="1"/>
</dbReference>
<dbReference type="AlphaFoldDB" id="A0A837CEA7"/>